<evidence type="ECO:0000256" key="3">
    <source>
        <dbReference type="ARBA" id="ARBA00022989"/>
    </source>
</evidence>
<evidence type="ECO:0000256" key="4">
    <source>
        <dbReference type="ARBA" id="ARBA00023136"/>
    </source>
</evidence>
<proteinExistence type="predicted"/>
<feature type="domain" description="Sodium/calcium exchanger membrane region" evidence="6">
    <location>
        <begin position="3"/>
        <end position="143"/>
    </location>
</feature>
<dbReference type="HOGENOM" id="CLU_007948_0_3_0"/>
<protein>
    <submittedName>
        <fullName evidence="7">Na+/Ca+ antiporter, CaCA family</fullName>
    </submittedName>
</protein>
<feature type="transmembrane region" description="Helical" evidence="5">
    <location>
        <begin position="230"/>
        <end position="253"/>
    </location>
</feature>
<accession>B9KAQ3</accession>
<dbReference type="Pfam" id="PF01699">
    <property type="entry name" value="Na_Ca_ex"/>
    <property type="match status" value="2"/>
</dbReference>
<feature type="transmembrane region" description="Helical" evidence="5">
    <location>
        <begin position="124"/>
        <end position="143"/>
    </location>
</feature>
<feature type="transmembrane region" description="Helical" evidence="5">
    <location>
        <begin position="101"/>
        <end position="118"/>
    </location>
</feature>
<feature type="transmembrane region" description="Helical" evidence="5">
    <location>
        <begin position="290"/>
        <end position="307"/>
    </location>
</feature>
<feature type="transmembrane region" description="Helical" evidence="5">
    <location>
        <begin position="197"/>
        <end position="218"/>
    </location>
</feature>
<dbReference type="AlphaFoldDB" id="B9KAQ3"/>
<gene>
    <name evidence="7" type="ordered locus">CTN_1860</name>
</gene>
<reference evidence="7 8" key="1">
    <citation type="journal article" date="2009" name="Biosci. Biotechnol. Biochem.">
        <title>WeGAS: a web-based microbial genome annotation system.</title>
        <authorList>
            <person name="Lee D."/>
            <person name="Seo H."/>
            <person name="Park C."/>
            <person name="Park K."/>
        </authorList>
    </citation>
    <scope>NUCLEOTIDE SEQUENCE [LARGE SCALE GENOMIC DNA]</scope>
    <source>
        <strain evidence="8">ATCC 49049 / DSM 4359 / NBRC 107923 / NS-E</strain>
    </source>
</reference>
<evidence type="ECO:0000313" key="8">
    <source>
        <dbReference type="Proteomes" id="UP000000445"/>
    </source>
</evidence>
<feature type="transmembrane region" description="Helical" evidence="5">
    <location>
        <begin position="265"/>
        <end position="283"/>
    </location>
</feature>
<dbReference type="Gene3D" id="1.20.1420.30">
    <property type="entry name" value="NCX, central ion-binding region"/>
    <property type="match status" value="1"/>
</dbReference>
<feature type="transmembrane region" description="Helical" evidence="5">
    <location>
        <begin position="163"/>
        <end position="185"/>
    </location>
</feature>
<sequence length="310" mass="33377">MEFLLTGLGITILVLGANWLIEGASSLALRLGISKLVVGLSVVAFGTSLPELVSSIVSASKGYTSIAISNVVGSNIANVGLCLGLAALFRAIPVKKSTIRSEIPFMILSTLSFISLFLKNNYLSWNDGVVFLSFMAIFMYYLVTSARDVVEEEMEEIKEQKSVPLSVAMISGGILALWFGGNLAIENAVKIARNFGLSQAFVGLTIVAVGTSLPELVVSVVSTVKKESDILVGNIVGSNIFNILLILGVSSFFNRLTVDVSNYTMDLVFLLVTSILVFVFSVSRKRISRLEGVSLLLVYSFYIYLVVSRG</sequence>
<organism evidence="7 8">
    <name type="scientific">Thermotoga neapolitana (strain ATCC 49049 / DSM 4359 / NBRC 107923 / NS-E)</name>
    <dbReference type="NCBI Taxonomy" id="309803"/>
    <lineage>
        <taxon>Bacteria</taxon>
        <taxon>Thermotogati</taxon>
        <taxon>Thermotogota</taxon>
        <taxon>Thermotogae</taxon>
        <taxon>Thermotogales</taxon>
        <taxon>Thermotogaceae</taxon>
        <taxon>Thermotoga</taxon>
    </lineage>
</organism>
<dbReference type="NCBIfam" id="TIGR00367">
    <property type="entry name" value="calcium/sodium antiporter"/>
    <property type="match status" value="1"/>
</dbReference>
<dbReference type="eggNOG" id="COG0530">
    <property type="taxonomic scope" value="Bacteria"/>
</dbReference>
<dbReference type="PANTHER" id="PTHR10846">
    <property type="entry name" value="SODIUM/POTASSIUM/CALCIUM EXCHANGER"/>
    <property type="match status" value="1"/>
</dbReference>
<keyword evidence="4 5" id="KW-0472">Membrane</keyword>
<evidence type="ECO:0000313" key="7">
    <source>
        <dbReference type="EMBL" id="ACM24036.1"/>
    </source>
</evidence>
<dbReference type="InterPro" id="IPR004837">
    <property type="entry name" value="NaCa_Exmemb"/>
</dbReference>
<dbReference type="GO" id="GO:0006874">
    <property type="term" value="P:intracellular calcium ion homeostasis"/>
    <property type="evidence" value="ECO:0007669"/>
    <property type="project" value="TreeGrafter"/>
</dbReference>
<keyword evidence="2 5" id="KW-0812">Transmembrane</keyword>
<evidence type="ECO:0000256" key="2">
    <source>
        <dbReference type="ARBA" id="ARBA00022692"/>
    </source>
</evidence>
<name>B9KAQ3_THENN</name>
<dbReference type="GO" id="GO:0008273">
    <property type="term" value="F:calcium, potassium:sodium antiporter activity"/>
    <property type="evidence" value="ECO:0007669"/>
    <property type="project" value="TreeGrafter"/>
</dbReference>
<dbReference type="PANTHER" id="PTHR10846:SF8">
    <property type="entry name" value="INNER MEMBRANE PROTEIN YRBG"/>
    <property type="match status" value="1"/>
</dbReference>
<dbReference type="EMBL" id="CP000916">
    <property type="protein sequence ID" value="ACM24036.1"/>
    <property type="molecule type" value="Genomic_DNA"/>
</dbReference>
<dbReference type="InterPro" id="IPR004481">
    <property type="entry name" value="K/Na/Ca-exchanger"/>
</dbReference>
<keyword evidence="8" id="KW-1185">Reference proteome</keyword>
<dbReference type="Proteomes" id="UP000000445">
    <property type="component" value="Chromosome"/>
</dbReference>
<dbReference type="Gene3D" id="6.10.280.80">
    <property type="entry name" value="NCX, peripheral helical region"/>
    <property type="match status" value="1"/>
</dbReference>
<feature type="domain" description="Sodium/calcium exchanger membrane region" evidence="6">
    <location>
        <begin position="166"/>
        <end position="306"/>
    </location>
</feature>
<evidence type="ECO:0000256" key="5">
    <source>
        <dbReference type="SAM" id="Phobius"/>
    </source>
</evidence>
<dbReference type="GO" id="GO:0005886">
    <property type="term" value="C:plasma membrane"/>
    <property type="evidence" value="ECO:0007669"/>
    <property type="project" value="TreeGrafter"/>
</dbReference>
<dbReference type="GO" id="GO:0005262">
    <property type="term" value="F:calcium channel activity"/>
    <property type="evidence" value="ECO:0007669"/>
    <property type="project" value="TreeGrafter"/>
</dbReference>
<dbReference type="STRING" id="309803.CTN_1860"/>
<dbReference type="KEGG" id="tna:CTN_1860"/>
<feature type="transmembrane region" description="Helical" evidence="5">
    <location>
        <begin position="66"/>
        <end position="89"/>
    </location>
</feature>
<comment type="subcellular location">
    <subcellularLocation>
        <location evidence="1">Membrane</location>
        <topology evidence="1">Multi-pass membrane protein</topology>
    </subcellularLocation>
</comment>
<dbReference type="InterPro" id="IPR044880">
    <property type="entry name" value="NCX_ion-bd_dom_sf"/>
</dbReference>
<evidence type="ECO:0000259" key="6">
    <source>
        <dbReference type="Pfam" id="PF01699"/>
    </source>
</evidence>
<dbReference type="RefSeq" id="WP_015920272.1">
    <property type="nucleotide sequence ID" value="NC_011978.1"/>
</dbReference>
<evidence type="ECO:0000256" key="1">
    <source>
        <dbReference type="ARBA" id="ARBA00004141"/>
    </source>
</evidence>
<keyword evidence="3 5" id="KW-1133">Transmembrane helix</keyword>